<dbReference type="SMART" id="SM00642">
    <property type="entry name" value="Aamy"/>
    <property type="match status" value="1"/>
</dbReference>
<feature type="domain" description="Glycosyl hydrolase family 13 catalytic" evidence="5">
    <location>
        <begin position="164"/>
        <end position="574"/>
    </location>
</feature>
<gene>
    <name evidence="6" type="primary">glgX_1</name>
    <name evidence="6" type="ORF">GCM10022214_18240</name>
</gene>
<evidence type="ECO:0000256" key="4">
    <source>
        <dbReference type="SAM" id="MobiDB-lite"/>
    </source>
</evidence>
<dbReference type="Pfam" id="PF02922">
    <property type="entry name" value="CBM_48"/>
    <property type="match status" value="1"/>
</dbReference>
<dbReference type="SUPFAM" id="SSF81296">
    <property type="entry name" value="E set domains"/>
    <property type="match status" value="1"/>
</dbReference>
<dbReference type="CDD" id="cd11326">
    <property type="entry name" value="AmyAc_Glg_debranch"/>
    <property type="match status" value="1"/>
</dbReference>
<dbReference type="InterPro" id="IPR044505">
    <property type="entry name" value="GlgX_Isoamylase_N_E_set"/>
</dbReference>
<comment type="caution">
    <text evidence="6">The sequence shown here is derived from an EMBL/GenBank/DDBJ whole genome shotgun (WGS) entry which is preliminary data.</text>
</comment>
<evidence type="ECO:0000256" key="2">
    <source>
        <dbReference type="ARBA" id="ARBA00022801"/>
    </source>
</evidence>
<evidence type="ECO:0000259" key="5">
    <source>
        <dbReference type="SMART" id="SM00642"/>
    </source>
</evidence>
<dbReference type="SUPFAM" id="SSF51011">
    <property type="entry name" value="Glycosyl hydrolase domain"/>
    <property type="match status" value="1"/>
</dbReference>
<evidence type="ECO:0000313" key="7">
    <source>
        <dbReference type="Proteomes" id="UP001500683"/>
    </source>
</evidence>
<dbReference type="InterPro" id="IPR011837">
    <property type="entry name" value="Glycogen_debranch_GlgX"/>
</dbReference>
<sequence length="722" mass="81456">MENLWPGDAYPLGAHFDGAGTNFAVFSEAAERVELCLFDDDDEEARWELPEVDAFVWHGYLPGVMPGQRYGFRVHGPYEPERGHRCNPHKLLLDPYAQAIEGTVDWNEARGAEALFGYRFGDPWSRNDLDSAPHTMRSVVVSPYFDWGDDRPPRIPYHEMVIYEAHVKGLTARHPDIPAELRGTYAGLGHPAVIEHLTDLGVNAVELMPVHQFVHDGHLLKRGLRNYWGYNTIGFFAPHNEYSSGGSRGEQVLEFKAMVRALHEAGIEVILDVVYNHTAEGNHLGPTLSFRGIDNASYYRLVDNDPRYYMDTTGTGNSLLMRSPHVLQLIMDSLRYWVTEMHVDGFRFDLAATLARELHDVDRLAAFFDLVQQDPVVSQVKLIAEPWDVGEGGYQVGNFPPLWTEWNGKYRDTMRDFWRGQPGSMPEFASRLAGSSDLYADDGRKPFASINFITCHDGFTLHDLVSYDGKHNEANGEDNRDGTDDNRSWNCGEEGPTGDLEILALRERQKRNLLATLFLSQGVPMLSHGDELGRTQRGNNNAYCQDNELSWVDWEALLDQFPLLDFVRRLSALRARHPVFRRRRFFEGRAAEAARRRSARGRGTGGGEALPDLVWFTPGGREMTDGDWNVGYAKSLQAFLNGEAISEPDRRGRRIADDSFLLLFNAHDGDLGFKVPPVRYGGMWSKVLDTADPMLAEEESPVVKAGESVTVEARSVQVLRRV</sequence>
<dbReference type="InterPro" id="IPR014756">
    <property type="entry name" value="Ig_E-set"/>
</dbReference>
<dbReference type="InterPro" id="IPR017853">
    <property type="entry name" value="GH"/>
</dbReference>
<dbReference type="Gene3D" id="3.20.20.80">
    <property type="entry name" value="Glycosidases"/>
    <property type="match status" value="1"/>
</dbReference>
<reference evidence="7" key="1">
    <citation type="journal article" date="2019" name="Int. J. Syst. Evol. Microbiol.">
        <title>The Global Catalogue of Microorganisms (GCM) 10K type strain sequencing project: providing services to taxonomists for standard genome sequencing and annotation.</title>
        <authorList>
            <consortium name="The Broad Institute Genomics Platform"/>
            <consortium name="The Broad Institute Genome Sequencing Center for Infectious Disease"/>
            <person name="Wu L."/>
            <person name="Ma J."/>
        </authorList>
    </citation>
    <scope>NUCLEOTIDE SEQUENCE [LARGE SCALE GENOMIC DNA]</scope>
    <source>
        <strain evidence="7">JCM 16702</strain>
    </source>
</reference>
<dbReference type="Gene3D" id="2.60.40.10">
    <property type="entry name" value="Immunoglobulins"/>
    <property type="match status" value="1"/>
</dbReference>
<dbReference type="InterPro" id="IPR013780">
    <property type="entry name" value="Glyco_hydro_b"/>
</dbReference>
<evidence type="ECO:0000313" key="6">
    <source>
        <dbReference type="EMBL" id="GAA4064672.1"/>
    </source>
</evidence>
<evidence type="ECO:0000256" key="1">
    <source>
        <dbReference type="ARBA" id="ARBA00008061"/>
    </source>
</evidence>
<dbReference type="InterPro" id="IPR006047">
    <property type="entry name" value="GH13_cat_dom"/>
</dbReference>
<dbReference type="CDD" id="cd02856">
    <property type="entry name" value="E_set_GDE_Isoamylase_N"/>
    <property type="match status" value="1"/>
</dbReference>
<feature type="compositionally biased region" description="Basic and acidic residues" evidence="4">
    <location>
        <begin position="472"/>
        <end position="487"/>
    </location>
</feature>
<comment type="similarity">
    <text evidence="1">Belongs to the glycosyl hydrolase 13 family.</text>
</comment>
<accession>A0ABP7VD36</accession>
<dbReference type="SUPFAM" id="SSF51445">
    <property type="entry name" value="(Trans)glycosidases"/>
    <property type="match status" value="1"/>
</dbReference>
<dbReference type="InterPro" id="IPR004193">
    <property type="entry name" value="Glyco_hydro_13_N"/>
</dbReference>
<dbReference type="PANTHER" id="PTHR43002">
    <property type="entry name" value="GLYCOGEN DEBRANCHING ENZYME"/>
    <property type="match status" value="1"/>
</dbReference>
<protein>
    <submittedName>
        <fullName evidence="6">Glycogen debranching protein GlgX</fullName>
    </submittedName>
</protein>
<name>A0ABP7VD36_9ACTN</name>
<dbReference type="EMBL" id="BAAAZG010000007">
    <property type="protein sequence ID" value="GAA4064672.1"/>
    <property type="molecule type" value="Genomic_DNA"/>
</dbReference>
<dbReference type="InterPro" id="IPR013783">
    <property type="entry name" value="Ig-like_fold"/>
</dbReference>
<keyword evidence="2" id="KW-0378">Hydrolase</keyword>
<feature type="region of interest" description="Disordered" evidence="4">
    <location>
        <begin position="472"/>
        <end position="493"/>
    </location>
</feature>
<dbReference type="Proteomes" id="UP001500683">
    <property type="component" value="Unassembled WGS sequence"/>
</dbReference>
<dbReference type="Gene3D" id="2.60.40.1180">
    <property type="entry name" value="Golgi alpha-mannosidase II"/>
    <property type="match status" value="1"/>
</dbReference>
<dbReference type="RefSeq" id="WP_344943653.1">
    <property type="nucleotide sequence ID" value="NZ_BAAAZG010000007.1"/>
</dbReference>
<dbReference type="NCBIfam" id="TIGR02100">
    <property type="entry name" value="glgX_debranch"/>
    <property type="match status" value="1"/>
</dbReference>
<evidence type="ECO:0000256" key="3">
    <source>
        <dbReference type="ARBA" id="ARBA00023295"/>
    </source>
</evidence>
<keyword evidence="7" id="KW-1185">Reference proteome</keyword>
<organism evidence="6 7">
    <name type="scientific">Actinomadura miaoliensis</name>
    <dbReference type="NCBI Taxonomy" id="430685"/>
    <lineage>
        <taxon>Bacteria</taxon>
        <taxon>Bacillati</taxon>
        <taxon>Actinomycetota</taxon>
        <taxon>Actinomycetes</taxon>
        <taxon>Streptosporangiales</taxon>
        <taxon>Thermomonosporaceae</taxon>
        <taxon>Actinomadura</taxon>
    </lineage>
</organism>
<proteinExistence type="inferred from homology"/>
<keyword evidence="3" id="KW-0326">Glycosidase</keyword>